<proteinExistence type="predicted"/>
<sequence>MEAWERDPSKPNPFEVKSNSVTQATVRLQLAQEESDLAELSIHLDVSPSILISTGIDLEDQQRRLQADLVKLGSHATEQQKIKIQQRTNALKRHIEKWVGVQILYMPAVASLRARVVTVPETTLRSQDFPLWLPSAIHRQVPCDATLEEIEWRLRIGQAHDGLEELRQMLRSHAYMLRFKDRFLRSQGANTRARNSLKSVDAKVNAAAAKYRAAHSALSTLSPFLKKVGWNKTLRLLKDKDIRSMTEGTDERFSEGQQRLSWIWLSCGYTEGCSTSTEDDSEELQEGVLVSITYFL</sequence>
<dbReference type="EMBL" id="JAGFBS010000011">
    <property type="protein sequence ID" value="KAG6376768.1"/>
    <property type="molecule type" value="Genomic_DNA"/>
</dbReference>
<protein>
    <submittedName>
        <fullName evidence="1">Uncharacterized protein</fullName>
    </submittedName>
</protein>
<comment type="caution">
    <text evidence="1">The sequence shown here is derived from an EMBL/GenBank/DDBJ whole genome shotgun (WGS) entry which is preliminary data.</text>
</comment>
<name>A0A8I2YTM0_9AGAM</name>
<dbReference type="AlphaFoldDB" id="A0A8I2YTM0"/>
<keyword evidence="2" id="KW-1185">Reference proteome</keyword>
<evidence type="ECO:0000313" key="1">
    <source>
        <dbReference type="EMBL" id="KAG6376768.1"/>
    </source>
</evidence>
<dbReference type="Proteomes" id="UP000683000">
    <property type="component" value="Unassembled WGS sequence"/>
</dbReference>
<dbReference type="OrthoDB" id="3261436at2759"/>
<accession>A0A8I2YTM0</accession>
<organism evidence="1 2">
    <name type="scientific">Boletus reticuloceps</name>
    <dbReference type="NCBI Taxonomy" id="495285"/>
    <lineage>
        <taxon>Eukaryota</taxon>
        <taxon>Fungi</taxon>
        <taxon>Dikarya</taxon>
        <taxon>Basidiomycota</taxon>
        <taxon>Agaricomycotina</taxon>
        <taxon>Agaricomycetes</taxon>
        <taxon>Agaricomycetidae</taxon>
        <taxon>Boletales</taxon>
        <taxon>Boletineae</taxon>
        <taxon>Boletaceae</taxon>
        <taxon>Boletoideae</taxon>
        <taxon>Boletus</taxon>
    </lineage>
</organism>
<gene>
    <name evidence="1" type="ORF">JVT61DRAFT_1790</name>
</gene>
<reference evidence="1" key="1">
    <citation type="submission" date="2021-03" db="EMBL/GenBank/DDBJ databases">
        <title>Evolutionary innovations through gain and loss of genes in the ectomycorrhizal Boletales.</title>
        <authorList>
            <person name="Wu G."/>
            <person name="Miyauchi S."/>
            <person name="Morin E."/>
            <person name="Yang Z.-L."/>
            <person name="Xu J."/>
            <person name="Martin F.M."/>
        </authorList>
    </citation>
    <scope>NUCLEOTIDE SEQUENCE</scope>
    <source>
        <strain evidence="1">BR01</strain>
    </source>
</reference>
<evidence type="ECO:0000313" key="2">
    <source>
        <dbReference type="Proteomes" id="UP000683000"/>
    </source>
</evidence>